<dbReference type="RefSeq" id="WP_115329812.1">
    <property type="nucleotide sequence ID" value="NZ_CAAAHP010000011.1"/>
</dbReference>
<evidence type="ECO:0000313" key="1">
    <source>
        <dbReference type="EMBL" id="STX50206.1"/>
    </source>
</evidence>
<dbReference type="AlphaFoldDB" id="A0A378JG04"/>
<proteinExistence type="predicted"/>
<accession>A0A378JG04</accession>
<dbReference type="EMBL" id="UGOD01000001">
    <property type="protein sequence ID" value="STX50206.1"/>
    <property type="molecule type" value="Genomic_DNA"/>
</dbReference>
<keyword evidence="2" id="KW-1185">Reference proteome</keyword>
<protein>
    <submittedName>
        <fullName evidence="1">Uncharacterized protein</fullName>
    </submittedName>
</protein>
<dbReference type="Proteomes" id="UP000254794">
    <property type="component" value="Unassembled WGS sequence"/>
</dbReference>
<evidence type="ECO:0000313" key="2">
    <source>
        <dbReference type="Proteomes" id="UP000254794"/>
    </source>
</evidence>
<organism evidence="1 2">
    <name type="scientific">Legionella busanensis</name>
    <dbReference type="NCBI Taxonomy" id="190655"/>
    <lineage>
        <taxon>Bacteria</taxon>
        <taxon>Pseudomonadati</taxon>
        <taxon>Pseudomonadota</taxon>
        <taxon>Gammaproteobacteria</taxon>
        <taxon>Legionellales</taxon>
        <taxon>Legionellaceae</taxon>
        <taxon>Legionella</taxon>
    </lineage>
</organism>
<name>A0A378JG04_9GAMM</name>
<sequence length="145" mass="17017">MTRFNKIDSYVKQKKEFINSVRDILNKTPDESERMRRMSVFNTLLLVATYANPDELENELKNCFAEYDVKDQKTINYISDGLRDLNYLCVTVLNDNNINQQNSRRINSFFIPESEVNVELSQALKEMVFAKTRHNPEISHSCMEP</sequence>
<gene>
    <name evidence="1" type="ORF">NCTC13316_00273</name>
</gene>
<reference evidence="1 2" key="1">
    <citation type="submission" date="2018-06" db="EMBL/GenBank/DDBJ databases">
        <authorList>
            <consortium name="Pathogen Informatics"/>
            <person name="Doyle S."/>
        </authorList>
    </citation>
    <scope>NUCLEOTIDE SEQUENCE [LARGE SCALE GENOMIC DNA]</scope>
    <source>
        <strain evidence="1 2">NCTC13316</strain>
    </source>
</reference>
<dbReference type="OrthoDB" id="5642834at2"/>